<comment type="caution">
    <text evidence="3">The sequence shown here is derived from an EMBL/GenBank/DDBJ whole genome shotgun (WGS) entry which is preliminary data.</text>
</comment>
<evidence type="ECO:0000259" key="2">
    <source>
        <dbReference type="Pfam" id="PF09350"/>
    </source>
</evidence>
<keyword evidence="4" id="KW-1185">Reference proteome</keyword>
<organism evidence="3 4">
    <name type="scientific">Nocardia africana</name>
    <dbReference type="NCBI Taxonomy" id="134964"/>
    <lineage>
        <taxon>Bacteria</taxon>
        <taxon>Bacillati</taxon>
        <taxon>Actinomycetota</taxon>
        <taxon>Actinomycetes</taxon>
        <taxon>Mycobacteriales</taxon>
        <taxon>Nocardiaceae</taxon>
        <taxon>Nocardia</taxon>
    </lineage>
</organism>
<dbReference type="Pfam" id="PF09350">
    <property type="entry name" value="DJC28_CD"/>
    <property type="match status" value="1"/>
</dbReference>
<dbReference type="RefSeq" id="WP_387251532.1">
    <property type="nucleotide sequence ID" value="NZ_JBIALX010000005.1"/>
</dbReference>
<evidence type="ECO:0000313" key="4">
    <source>
        <dbReference type="Proteomes" id="UP001601521"/>
    </source>
</evidence>
<feature type="domain" description="DnaJ homologue subfamily C member 28 conserved" evidence="2">
    <location>
        <begin position="14"/>
        <end position="83"/>
    </location>
</feature>
<name>A0ABW6NHM6_9NOCA</name>
<protein>
    <submittedName>
        <fullName evidence="3">DUF1992 domain-containing protein</fullName>
    </submittedName>
</protein>
<reference evidence="3 4" key="1">
    <citation type="submission" date="2024-10" db="EMBL/GenBank/DDBJ databases">
        <title>The Natural Products Discovery Center: Release of the First 8490 Sequenced Strains for Exploring Actinobacteria Biosynthetic Diversity.</title>
        <authorList>
            <person name="Kalkreuter E."/>
            <person name="Kautsar S.A."/>
            <person name="Yang D."/>
            <person name="Bader C.D."/>
            <person name="Teijaro C.N."/>
            <person name="Fluegel L."/>
            <person name="Davis C.M."/>
            <person name="Simpson J.R."/>
            <person name="Lauterbach L."/>
            <person name="Steele A.D."/>
            <person name="Gui C."/>
            <person name="Meng S."/>
            <person name="Li G."/>
            <person name="Viehrig K."/>
            <person name="Ye F."/>
            <person name="Su P."/>
            <person name="Kiefer A.F."/>
            <person name="Nichols A."/>
            <person name="Cepeda A.J."/>
            <person name="Yan W."/>
            <person name="Fan B."/>
            <person name="Jiang Y."/>
            <person name="Adhikari A."/>
            <person name="Zheng C.-J."/>
            <person name="Schuster L."/>
            <person name="Cowan T.M."/>
            <person name="Smanski M.J."/>
            <person name="Chevrette M.G."/>
            <person name="De Carvalho L.P.S."/>
            <person name="Shen B."/>
        </authorList>
    </citation>
    <scope>NUCLEOTIDE SEQUENCE [LARGE SCALE GENOMIC DNA]</scope>
    <source>
        <strain evidence="3 4">NPDC004550</strain>
    </source>
</reference>
<gene>
    <name evidence="3" type="ORF">ACFYTH_14965</name>
</gene>
<feature type="region of interest" description="Disordered" evidence="1">
    <location>
        <begin position="132"/>
        <end position="164"/>
    </location>
</feature>
<sequence>MTERKPAGMGFESWIDKQIREATERGEFDNLAGTGKPLPGMGEPYDENWWLNNYLRREGVGGEALLPTSLVLRRDLERLPERVAEMDSEAEVRAYVSDLNARVVEWIRMPRGPHVRLAPARADEVVARWRADRRTRQRRASAPGGGKGSPASTSTRYRDSGPRWWRRLIRRDRPGST</sequence>
<evidence type="ECO:0000313" key="3">
    <source>
        <dbReference type="EMBL" id="MFF0454661.1"/>
    </source>
</evidence>
<dbReference type="InterPro" id="IPR018961">
    <property type="entry name" value="DnaJ_homolog_subfam-C_membr-28"/>
</dbReference>
<dbReference type="Proteomes" id="UP001601521">
    <property type="component" value="Unassembled WGS sequence"/>
</dbReference>
<proteinExistence type="predicted"/>
<accession>A0ABW6NHM6</accession>
<evidence type="ECO:0000256" key="1">
    <source>
        <dbReference type="SAM" id="MobiDB-lite"/>
    </source>
</evidence>
<dbReference type="EMBL" id="JBIALX010000005">
    <property type="protein sequence ID" value="MFF0454661.1"/>
    <property type="molecule type" value="Genomic_DNA"/>
</dbReference>